<evidence type="ECO:0000256" key="1">
    <source>
        <dbReference type="SAM" id="MobiDB-lite"/>
    </source>
</evidence>
<dbReference type="Proteomes" id="UP001590951">
    <property type="component" value="Unassembled WGS sequence"/>
</dbReference>
<feature type="region of interest" description="Disordered" evidence="1">
    <location>
        <begin position="1"/>
        <end position="30"/>
    </location>
</feature>
<sequence length="59" mass="6394">MFPTFPSKAGQEKRRRIASPSAPKRGDAPRIASEAADFSDIFANRDDEEVGGGFALKLI</sequence>
<keyword evidence="3" id="KW-1185">Reference proteome</keyword>
<proteinExistence type="predicted"/>
<organism evidence="2 3">
    <name type="scientific">Lepraria finkii</name>
    <dbReference type="NCBI Taxonomy" id="1340010"/>
    <lineage>
        <taxon>Eukaryota</taxon>
        <taxon>Fungi</taxon>
        <taxon>Dikarya</taxon>
        <taxon>Ascomycota</taxon>
        <taxon>Pezizomycotina</taxon>
        <taxon>Lecanoromycetes</taxon>
        <taxon>OSLEUM clade</taxon>
        <taxon>Lecanoromycetidae</taxon>
        <taxon>Lecanorales</taxon>
        <taxon>Lecanorineae</taxon>
        <taxon>Stereocaulaceae</taxon>
        <taxon>Lepraria</taxon>
    </lineage>
</organism>
<name>A0ABR4BIU0_9LECA</name>
<reference evidence="2 3" key="1">
    <citation type="submission" date="2024-09" db="EMBL/GenBank/DDBJ databases">
        <title>Rethinking Asexuality: The Enigmatic Case of Functional Sexual Genes in Lepraria (Stereocaulaceae).</title>
        <authorList>
            <person name="Doellman M."/>
            <person name="Sun Y."/>
            <person name="Barcenas-Pena A."/>
            <person name="Lumbsch H.T."/>
            <person name="Grewe F."/>
        </authorList>
    </citation>
    <scope>NUCLEOTIDE SEQUENCE [LARGE SCALE GENOMIC DNA]</scope>
    <source>
        <strain evidence="2 3">Grewe 0041</strain>
    </source>
</reference>
<protein>
    <submittedName>
        <fullName evidence="2">Uncharacterized protein</fullName>
    </submittedName>
</protein>
<accession>A0ABR4BIU0</accession>
<dbReference type="EMBL" id="JBHFEH010000004">
    <property type="protein sequence ID" value="KAL2057740.1"/>
    <property type="molecule type" value="Genomic_DNA"/>
</dbReference>
<evidence type="ECO:0000313" key="3">
    <source>
        <dbReference type="Proteomes" id="UP001590951"/>
    </source>
</evidence>
<evidence type="ECO:0000313" key="2">
    <source>
        <dbReference type="EMBL" id="KAL2057740.1"/>
    </source>
</evidence>
<gene>
    <name evidence="2" type="ORF">ABVK25_002124</name>
</gene>
<comment type="caution">
    <text evidence="2">The sequence shown here is derived from an EMBL/GenBank/DDBJ whole genome shotgun (WGS) entry which is preliminary data.</text>
</comment>